<dbReference type="Proteomes" id="UP000612362">
    <property type="component" value="Unassembled WGS sequence"/>
</dbReference>
<comment type="caution">
    <text evidence="1">The sequence shown here is derived from an EMBL/GenBank/DDBJ whole genome shotgun (WGS) entry which is preliminary data.</text>
</comment>
<keyword evidence="2" id="KW-1185">Reference proteome</keyword>
<proteinExistence type="predicted"/>
<accession>A0A8J3MSG7</accession>
<gene>
    <name evidence="1" type="ORF">KSX_42680</name>
</gene>
<dbReference type="RefSeq" id="WP_220195504.1">
    <property type="nucleotide sequence ID" value="NZ_BNJF01000002.1"/>
</dbReference>
<reference evidence="1" key="1">
    <citation type="submission" date="2020-10" db="EMBL/GenBank/DDBJ databases">
        <title>Taxonomic study of unclassified bacteria belonging to the class Ktedonobacteria.</title>
        <authorList>
            <person name="Yabe S."/>
            <person name="Wang C.M."/>
            <person name="Zheng Y."/>
            <person name="Sakai Y."/>
            <person name="Cavaletti L."/>
            <person name="Monciardini P."/>
            <person name="Donadio S."/>
        </authorList>
    </citation>
    <scope>NUCLEOTIDE SEQUENCE</scope>
    <source>
        <strain evidence="1">SOSP1-1</strain>
    </source>
</reference>
<sequence>MTIDQLLQDLEILPHAGRVQKMIELGRRSKSDPEIEALLNEMAQGEWYQRFLALYSCFGSANAAQVLATLTHSSRILRGLALRLLPLVCNQIQLQQVLENAPPALRLPLLWNLSKHGHYACIDRFVERLSPDDPQFCQIVCFTSEGIMRRLASLFQHRARLQDWSRLARFHPQLVIEMLVQWSKDGKQEEQIIVQHLNTLLPRLILVQPEQCLQLLTTLVQFISLDKFKLQPLVNRFPFEITELILAQKQQIVLDWWRFIPRLSDQQILALCTKQKYMRDNASVWFPLLSLEKRLFIYNNGRELLRNTYSKKLPHAVIAALPTAQRSEEGRKHFLSTQQERRIDLKYAVFLPWDEVQSAIEPYLHNSDSGRRSEAFFAQIGAVLYHRSQFSAILELLLQRRTEHDGVRRGILFALMGLPVAFWQEEHLAYLEQIIRHGLNDLGLSEETLRAIIKLLLRLLPSHFDWSAQQLIVVLRERGFLTPTPYTENDFMSHKVPKLQIEPALSARLLDFILPTLQAWIEQEKETELLDVITYLFPRGPLPEKVAHLLMTLLKQVQSIEISKRVLRMLAHYEPQQLATLLPALLQDDASWITQPIVSAYLLRSRQELLTPYLTSQAYSGRFSTGRKQVLPLLVQSATCLTTNQQVRFASALLEQIQASGQDSRSIVQAIKCLAFLPANPSADLLRLAQQQNPIIRTTALFTLGRLDSSDGIIPELLAALQDSRARIAIVVLRPLLLRLPPSQALTYLRMVPQQRVTVAKEKARLIGDLASEDAYQELLSLEQQELHHDVRIALLSTLWKYPQYAQTWAIMERVIQDQDVEMALEAVPPTRLWNSANLHQRIEATGLTAYQHSLRLSTLLLQHPNKRIRFSIFHRHISNYRRLEGTDSNRDLLLALAQMAEMGEKEERQNATKFLFRLCSSQDSDLISQVFRSRLSRFDILQEMVSSLDACLKGLNFLSIIRGVLDVLATSPFTTLLRLQLAISHLPADELILFLCDLAASNELHADALIKACHHFDRDLGRFDLPILERLENIFASSEDERLRRLALALLLEQVQRTNRWSAANLYRLRRYRTDTSLMVATAAQFTFTEVEMK</sequence>
<evidence type="ECO:0000313" key="1">
    <source>
        <dbReference type="EMBL" id="GHO46105.1"/>
    </source>
</evidence>
<evidence type="ECO:0000313" key="2">
    <source>
        <dbReference type="Proteomes" id="UP000612362"/>
    </source>
</evidence>
<protein>
    <submittedName>
        <fullName evidence="1">Uncharacterized protein</fullName>
    </submittedName>
</protein>
<name>A0A8J3MSG7_9CHLR</name>
<dbReference type="AlphaFoldDB" id="A0A8J3MSG7"/>
<dbReference type="SUPFAM" id="SSF48371">
    <property type="entry name" value="ARM repeat"/>
    <property type="match status" value="2"/>
</dbReference>
<dbReference type="InterPro" id="IPR016024">
    <property type="entry name" value="ARM-type_fold"/>
</dbReference>
<dbReference type="EMBL" id="BNJF01000002">
    <property type="protein sequence ID" value="GHO46105.1"/>
    <property type="molecule type" value="Genomic_DNA"/>
</dbReference>
<organism evidence="1 2">
    <name type="scientific">Ktedonospora formicarum</name>
    <dbReference type="NCBI Taxonomy" id="2778364"/>
    <lineage>
        <taxon>Bacteria</taxon>
        <taxon>Bacillati</taxon>
        <taxon>Chloroflexota</taxon>
        <taxon>Ktedonobacteria</taxon>
        <taxon>Ktedonobacterales</taxon>
        <taxon>Ktedonobacteraceae</taxon>
        <taxon>Ktedonospora</taxon>
    </lineage>
</organism>